<comment type="similarity">
    <text evidence="1 6 8">Belongs to the glycosyl hydrolase 9 (cellulase E) family.</text>
</comment>
<dbReference type="InterPro" id="IPR004197">
    <property type="entry name" value="Cellulase_Ig-like"/>
</dbReference>
<feature type="domain" description="Cellulase Ig-like" evidence="10">
    <location>
        <begin position="22"/>
        <end position="101"/>
    </location>
</feature>
<dbReference type="GO" id="GO:0008810">
    <property type="term" value="F:cellulase activity"/>
    <property type="evidence" value="ECO:0007669"/>
    <property type="project" value="UniProtKB-EC"/>
</dbReference>
<proteinExistence type="inferred from homology"/>
<evidence type="ECO:0000313" key="12">
    <source>
        <dbReference type="Proteomes" id="UP000197446"/>
    </source>
</evidence>
<dbReference type="PANTHER" id="PTHR22298">
    <property type="entry name" value="ENDO-1,4-BETA-GLUCANASE"/>
    <property type="match status" value="1"/>
</dbReference>
<feature type="active site" evidence="7">
    <location>
        <position position="546"/>
    </location>
</feature>
<evidence type="ECO:0000259" key="10">
    <source>
        <dbReference type="Pfam" id="PF02927"/>
    </source>
</evidence>
<feature type="chain" id="PRO_5011830541" description="Endoglucanase" evidence="8">
    <location>
        <begin position="20"/>
        <end position="578"/>
    </location>
</feature>
<dbReference type="InterPro" id="IPR018221">
    <property type="entry name" value="Glyco_hydro_9_His_AS"/>
</dbReference>
<dbReference type="Pfam" id="PF02927">
    <property type="entry name" value="CelD_N"/>
    <property type="match status" value="1"/>
</dbReference>
<dbReference type="PROSITE" id="PS00592">
    <property type="entry name" value="GH9_2"/>
    <property type="match status" value="1"/>
</dbReference>
<evidence type="ECO:0000256" key="3">
    <source>
        <dbReference type="ARBA" id="ARBA00023277"/>
    </source>
</evidence>
<dbReference type="OrthoDB" id="9808897at2"/>
<dbReference type="SUPFAM" id="SSF81296">
    <property type="entry name" value="E set domains"/>
    <property type="match status" value="1"/>
</dbReference>
<dbReference type="RefSeq" id="WP_088484659.1">
    <property type="nucleotide sequence ID" value="NZ_NISI01000007.1"/>
</dbReference>
<evidence type="ECO:0000256" key="6">
    <source>
        <dbReference type="PROSITE-ProRule" id="PRU10059"/>
    </source>
</evidence>
<dbReference type="Gene3D" id="1.50.10.10">
    <property type="match status" value="1"/>
</dbReference>
<keyword evidence="4 6" id="KW-0326">Glycosidase</keyword>
<dbReference type="InterPro" id="IPR033126">
    <property type="entry name" value="Glyco_hydro_9_Asp/Glu_AS"/>
</dbReference>
<dbReference type="GO" id="GO:0030245">
    <property type="term" value="P:cellulose catabolic process"/>
    <property type="evidence" value="ECO:0007669"/>
    <property type="project" value="UniProtKB-KW"/>
</dbReference>
<keyword evidence="8" id="KW-0732">Signal</keyword>
<evidence type="ECO:0000256" key="8">
    <source>
        <dbReference type="RuleBase" id="RU361166"/>
    </source>
</evidence>
<dbReference type="Pfam" id="PF00759">
    <property type="entry name" value="Glyco_hydro_9"/>
    <property type="match status" value="1"/>
</dbReference>
<accession>A0A254N4S5</accession>
<keyword evidence="8" id="KW-0136">Cellulose degradation</keyword>
<comment type="caution">
    <text evidence="11">The sequence shown here is derived from an EMBL/GenBank/DDBJ whole genome shotgun (WGS) entry which is preliminary data.</text>
</comment>
<evidence type="ECO:0000256" key="1">
    <source>
        <dbReference type="ARBA" id="ARBA00007072"/>
    </source>
</evidence>
<dbReference type="InterPro" id="IPR014756">
    <property type="entry name" value="Ig_E-set"/>
</dbReference>
<evidence type="ECO:0000259" key="9">
    <source>
        <dbReference type="Pfam" id="PF00759"/>
    </source>
</evidence>
<dbReference type="Proteomes" id="UP000197446">
    <property type="component" value="Unassembled WGS sequence"/>
</dbReference>
<feature type="domain" description="Glycoside hydrolase family 9" evidence="9">
    <location>
        <begin position="114"/>
        <end position="558"/>
    </location>
</feature>
<dbReference type="InterPro" id="IPR013783">
    <property type="entry name" value="Ig-like_fold"/>
</dbReference>
<evidence type="ECO:0000256" key="4">
    <source>
        <dbReference type="ARBA" id="ARBA00023295"/>
    </source>
</evidence>
<dbReference type="InterPro" id="IPR012341">
    <property type="entry name" value="6hp_glycosidase-like_sf"/>
</dbReference>
<gene>
    <name evidence="11" type="ORF">CDO81_18270</name>
</gene>
<dbReference type="Gene3D" id="2.60.40.10">
    <property type="entry name" value="Immunoglobulins"/>
    <property type="match status" value="1"/>
</dbReference>
<protein>
    <recommendedName>
        <fullName evidence="8">Endoglucanase</fullName>
        <ecNumber evidence="8">3.2.1.4</ecNumber>
    </recommendedName>
</protein>
<name>A0A254N4S5_9BURK</name>
<keyword evidence="12" id="KW-1185">Reference proteome</keyword>
<keyword evidence="3 6" id="KW-0119">Carbohydrate metabolism</keyword>
<dbReference type="EMBL" id="NISI01000007">
    <property type="protein sequence ID" value="OWR02770.1"/>
    <property type="molecule type" value="Genomic_DNA"/>
</dbReference>
<organism evidence="11 12">
    <name type="scientific">Roseateles puraquae</name>
    <dbReference type="NCBI Taxonomy" id="431059"/>
    <lineage>
        <taxon>Bacteria</taxon>
        <taxon>Pseudomonadati</taxon>
        <taxon>Pseudomonadota</taxon>
        <taxon>Betaproteobacteria</taxon>
        <taxon>Burkholderiales</taxon>
        <taxon>Sphaerotilaceae</taxon>
        <taxon>Roseateles</taxon>
    </lineage>
</organism>
<dbReference type="InterPro" id="IPR008928">
    <property type="entry name" value="6-hairpin_glycosidase_sf"/>
</dbReference>
<feature type="active site" evidence="6">
    <location>
        <position position="491"/>
    </location>
</feature>
<dbReference type="SUPFAM" id="SSF48208">
    <property type="entry name" value="Six-hairpin glycosidases"/>
    <property type="match status" value="1"/>
</dbReference>
<feature type="signal peptide" evidence="8">
    <location>
        <begin position="1"/>
        <end position="19"/>
    </location>
</feature>
<reference evidence="11 12" key="1">
    <citation type="journal article" date="2007" name="Int. J. Syst. Evol. Microbiol.">
        <title>Description of Pelomonas aquatica sp. nov. and Pelomonas puraquae sp. nov., isolated from industrial and haemodialysis water.</title>
        <authorList>
            <person name="Gomila M."/>
            <person name="Bowien B."/>
            <person name="Falsen E."/>
            <person name="Moore E.R."/>
            <person name="Lalucat J."/>
        </authorList>
    </citation>
    <scope>NUCLEOTIDE SEQUENCE [LARGE SCALE GENOMIC DNA]</scope>
    <source>
        <strain evidence="11 12">CCUG 52769</strain>
    </source>
</reference>
<keyword evidence="2 6" id="KW-0378">Hydrolase</keyword>
<feature type="active site" evidence="7">
    <location>
        <position position="537"/>
    </location>
</feature>
<dbReference type="EC" id="3.2.1.4" evidence="8"/>
<dbReference type="CDD" id="cd02850">
    <property type="entry name" value="E_set_Cellulase_N"/>
    <property type="match status" value="1"/>
</dbReference>
<comment type="catalytic activity">
    <reaction evidence="8">
        <text>Endohydrolysis of (1-&gt;4)-beta-D-glucosidic linkages in cellulose, lichenin and cereal beta-D-glucans.</text>
        <dbReference type="EC" id="3.2.1.4"/>
    </reaction>
</comment>
<evidence type="ECO:0000256" key="5">
    <source>
        <dbReference type="ARBA" id="ARBA00023326"/>
    </source>
</evidence>
<keyword evidence="5 6" id="KW-0624">Polysaccharide degradation</keyword>
<evidence type="ECO:0000256" key="2">
    <source>
        <dbReference type="ARBA" id="ARBA00022801"/>
    </source>
</evidence>
<dbReference type="PROSITE" id="PS00698">
    <property type="entry name" value="GH9_3"/>
    <property type="match status" value="1"/>
</dbReference>
<dbReference type="AlphaFoldDB" id="A0A254N4S5"/>
<dbReference type="InterPro" id="IPR001701">
    <property type="entry name" value="Glyco_hydro_9"/>
</dbReference>
<sequence>MKRGLLWSLLLTAAGAAWADAGIAVNQVGYLPGATKVAAAPAAPAMKAAGFQVVDARSGRVVLRGRLGAPALWAPAGSEVRLMDFSALTRPGQYQIRVAGLPDSPTFTVAPDAYAALNAAAIKAFYFNRASTPLLPEHAGRWARAAGHPDDEVRVHASAAGPGRPEGTVIRAPKGWYDAGDYNKYIVNSGITVYTLLAAWEHFPEVFKAQRLNIPESGNGLPDLIDEVLWNLEWMLDMQDPADGGVYHKLTNQGFDGVVMPADARGERYVVQKSTAATLDFAAVMAQASRVFSAFEAQRPGLSQRMLVAARRAWTWAQQHPAEIYRQPPDIRTGGYDDNQLADEFAWSGTELWLATGEASYRPDLAQLTISTPGWADVKGLLWVTLGAHLDKLGENDSVVVKARLMTFAQEQIALWQASAYRLGVRPEDFGWGSNSELLNRALMLLQAYRLDRQPRLLAAAQSLFDHVLGRNPLGQSYVTGFGTHPPMHPHHRPSEADGVEAPVPGFLVGGPNPGQQDQKGCPVPYASKQPALSYLDHFCSYASNEVAINWNAPLVYVSAALQALTPALPPQKATETP</sequence>
<evidence type="ECO:0000256" key="7">
    <source>
        <dbReference type="PROSITE-ProRule" id="PRU10060"/>
    </source>
</evidence>
<evidence type="ECO:0000313" key="11">
    <source>
        <dbReference type="EMBL" id="OWR02770.1"/>
    </source>
</evidence>